<evidence type="ECO:0000313" key="2">
    <source>
        <dbReference type="Proteomes" id="UP001217417"/>
    </source>
</evidence>
<name>A0AAD7QYP7_9ASCO</name>
<sequence>MNSKRREAIDNDIQRFLNPAGPTPYCYCVQVHGACRTYGSKHVLPTITWANSQYTALRLASVPRVTASLPRKGI</sequence>
<reference evidence="1" key="1">
    <citation type="submission" date="2023-03" db="EMBL/GenBank/DDBJ databases">
        <title>Near-Complete genome sequence of Lipomyces tetrasporous NRRL Y-64009, an oleaginous yeast capable of growing on lignocellulosic hydrolysates.</title>
        <authorList>
            <consortium name="Lawrence Berkeley National Laboratory"/>
            <person name="Jagtap S.S."/>
            <person name="Liu J.-J."/>
            <person name="Walukiewicz H.E."/>
            <person name="Pangilinan J."/>
            <person name="Lipzen A."/>
            <person name="Ahrendt S."/>
            <person name="Koriabine M."/>
            <person name="Cobaugh K."/>
            <person name="Salamov A."/>
            <person name="Yoshinaga Y."/>
            <person name="Ng V."/>
            <person name="Daum C."/>
            <person name="Grigoriev I.V."/>
            <person name="Slininger P.J."/>
            <person name="Dien B.S."/>
            <person name="Jin Y.-S."/>
            <person name="Rao C.V."/>
        </authorList>
    </citation>
    <scope>NUCLEOTIDE SEQUENCE</scope>
    <source>
        <strain evidence="1">NRRL Y-64009</strain>
    </source>
</reference>
<feature type="non-terminal residue" evidence="1">
    <location>
        <position position="1"/>
    </location>
</feature>
<dbReference type="AlphaFoldDB" id="A0AAD7QYP7"/>
<accession>A0AAD7QYP7</accession>
<proteinExistence type="predicted"/>
<keyword evidence="2" id="KW-1185">Reference proteome</keyword>
<evidence type="ECO:0000313" key="1">
    <source>
        <dbReference type="EMBL" id="KAJ8103843.1"/>
    </source>
</evidence>
<dbReference type="Proteomes" id="UP001217417">
    <property type="component" value="Unassembled WGS sequence"/>
</dbReference>
<gene>
    <name evidence="1" type="ORF">POJ06DRAFT_242962</name>
</gene>
<comment type="caution">
    <text evidence="1">The sequence shown here is derived from an EMBL/GenBank/DDBJ whole genome shotgun (WGS) entry which is preliminary data.</text>
</comment>
<protein>
    <submittedName>
        <fullName evidence="1">Uncharacterized protein</fullName>
    </submittedName>
</protein>
<organism evidence="1 2">
    <name type="scientific">Lipomyces tetrasporus</name>
    <dbReference type="NCBI Taxonomy" id="54092"/>
    <lineage>
        <taxon>Eukaryota</taxon>
        <taxon>Fungi</taxon>
        <taxon>Dikarya</taxon>
        <taxon>Ascomycota</taxon>
        <taxon>Saccharomycotina</taxon>
        <taxon>Lipomycetes</taxon>
        <taxon>Lipomycetales</taxon>
        <taxon>Lipomycetaceae</taxon>
        <taxon>Lipomyces</taxon>
    </lineage>
</organism>
<dbReference type="RefSeq" id="XP_056047293.1">
    <property type="nucleotide sequence ID" value="XM_056186286.1"/>
</dbReference>
<dbReference type="EMBL" id="JARPMG010000001">
    <property type="protein sequence ID" value="KAJ8103843.1"/>
    <property type="molecule type" value="Genomic_DNA"/>
</dbReference>
<dbReference type="GeneID" id="80881452"/>